<dbReference type="AlphaFoldDB" id="A0A8S1LYR4"/>
<feature type="coiled-coil region" evidence="1">
    <location>
        <begin position="340"/>
        <end position="458"/>
    </location>
</feature>
<dbReference type="OMA" id="PKPNCKT"/>
<evidence type="ECO:0000256" key="1">
    <source>
        <dbReference type="SAM" id="Coils"/>
    </source>
</evidence>
<sequence length="691" mass="81898">MLTDSPSYKHSNKENSPKYCSIIRKSNISHKLINEVLNSGSDYLQDQLEQIDQKIIQYQCNIKQKITTLLGESTCSIDQQLFQTKLQDLRMEEQNYQQMQSDIDKQQSILYDYYETEFNKLKSQYELVTQEHQQFIKERCEVNQNYNSILETKAMLKEDLNAKLLQRAELVGQKEELEEFVEQIKNDHPQLTEIVESIYQCDQKTQDIVKNINYITNQIQLLYFQQDEKKKQLASYNQTTLLEVQVHQQTQKVKYLKNKIVPIQKSLNLQHPDTILNEFIVYYGNSPIHLESIEFQTKLTSFIQQFRNSLFKQGNQGNNWGSMKEFVFQLEQFIFASLSQRQIQNQLSDLKQNLKQYGDEQLLSNEVCTIDYQVEVKKQQIKEFEEEKSQALYRREILYDQFQERVSQQNEEAFQQYQDQNEKELNHILNEFGNAEYRSILDQTFKQMQQLMQDQEEEQFNNTYKVLQQYYLFDQAIKTNIQMVDQEILPQLKNIGQSINNAKKELDKLSGSEKPYIDRQNKIEQDIQYLEQEFKRKIDYFNNQEQEIQRCLNTIKLAIENTQEQLLSKDKPNKALLEQEILQLNNMLTQLQEQKKQIEVSQFQFSKSPQKNDISRRSSNGGILAISKSLNQFQKLRKEPSVNSFNNSVVKGITPSKESSNLYHIAKYPKPNCKTSQELRLKSNVSLKQIK</sequence>
<evidence type="ECO:0000313" key="2">
    <source>
        <dbReference type="EMBL" id="CAD8071432.1"/>
    </source>
</evidence>
<dbReference type="Proteomes" id="UP000688137">
    <property type="component" value="Unassembled WGS sequence"/>
</dbReference>
<protein>
    <submittedName>
        <fullName evidence="2">Uncharacterized protein</fullName>
    </submittedName>
</protein>
<dbReference type="EMBL" id="CAJJDM010000047">
    <property type="protein sequence ID" value="CAD8071432.1"/>
    <property type="molecule type" value="Genomic_DNA"/>
</dbReference>
<keyword evidence="3" id="KW-1185">Reference proteome</keyword>
<name>A0A8S1LYR4_PARPR</name>
<proteinExistence type="predicted"/>
<organism evidence="2 3">
    <name type="scientific">Paramecium primaurelia</name>
    <dbReference type="NCBI Taxonomy" id="5886"/>
    <lineage>
        <taxon>Eukaryota</taxon>
        <taxon>Sar</taxon>
        <taxon>Alveolata</taxon>
        <taxon>Ciliophora</taxon>
        <taxon>Intramacronucleata</taxon>
        <taxon>Oligohymenophorea</taxon>
        <taxon>Peniculida</taxon>
        <taxon>Parameciidae</taxon>
        <taxon>Paramecium</taxon>
    </lineage>
</organism>
<comment type="caution">
    <text evidence="2">The sequence shown here is derived from an EMBL/GenBank/DDBJ whole genome shotgun (WGS) entry which is preliminary data.</text>
</comment>
<reference evidence="2" key="1">
    <citation type="submission" date="2021-01" db="EMBL/GenBank/DDBJ databases">
        <authorList>
            <consortium name="Genoscope - CEA"/>
            <person name="William W."/>
        </authorList>
    </citation>
    <scope>NUCLEOTIDE SEQUENCE</scope>
</reference>
<keyword evidence="1" id="KW-0175">Coiled coil</keyword>
<accession>A0A8S1LYR4</accession>
<gene>
    <name evidence="2" type="ORF">PPRIM_AZ9-3.1.T0470178</name>
</gene>
<feature type="coiled-coil region" evidence="1">
    <location>
        <begin position="574"/>
        <end position="601"/>
    </location>
</feature>
<evidence type="ECO:0000313" key="3">
    <source>
        <dbReference type="Proteomes" id="UP000688137"/>
    </source>
</evidence>